<dbReference type="AlphaFoldDB" id="A0A1Q5UM80"/>
<evidence type="ECO:0000313" key="2">
    <source>
        <dbReference type="Proteomes" id="UP000186955"/>
    </source>
</evidence>
<keyword evidence="2" id="KW-1185">Reference proteome</keyword>
<accession>A0A1Q5UM80</accession>
<sequence>MPELIGVIGVESLKFHTVDWISQMSDDKLLLRIHDDEFQYRRVTSLVPSLETHLKPRSICGSMAGDGIFTYRDGIAAAQVVAFSDSSILAG</sequence>
<gene>
    <name evidence="1" type="ORF">PENSUB_750</name>
</gene>
<protein>
    <submittedName>
        <fullName evidence="1">Uncharacterized protein</fullName>
    </submittedName>
</protein>
<dbReference type="EMBL" id="MNBE01000128">
    <property type="protein sequence ID" value="OKP13559.1"/>
    <property type="molecule type" value="Genomic_DNA"/>
</dbReference>
<evidence type="ECO:0000313" key="1">
    <source>
        <dbReference type="EMBL" id="OKP13559.1"/>
    </source>
</evidence>
<dbReference type="Proteomes" id="UP000186955">
    <property type="component" value="Unassembled WGS sequence"/>
</dbReference>
<proteinExistence type="predicted"/>
<organism evidence="1 2">
    <name type="scientific">Penicillium subrubescens</name>
    <dbReference type="NCBI Taxonomy" id="1316194"/>
    <lineage>
        <taxon>Eukaryota</taxon>
        <taxon>Fungi</taxon>
        <taxon>Dikarya</taxon>
        <taxon>Ascomycota</taxon>
        <taxon>Pezizomycotina</taxon>
        <taxon>Eurotiomycetes</taxon>
        <taxon>Eurotiomycetidae</taxon>
        <taxon>Eurotiales</taxon>
        <taxon>Aspergillaceae</taxon>
        <taxon>Penicillium</taxon>
    </lineage>
</organism>
<comment type="caution">
    <text evidence="1">The sequence shown here is derived from an EMBL/GenBank/DDBJ whole genome shotgun (WGS) entry which is preliminary data.</text>
</comment>
<reference evidence="1 2" key="1">
    <citation type="submission" date="2016-10" db="EMBL/GenBank/DDBJ databases">
        <title>Genome sequence of the ascomycete fungus Penicillium subrubescens.</title>
        <authorList>
            <person name="De Vries R.P."/>
            <person name="Peng M."/>
            <person name="Dilokpimol A."/>
            <person name="Hilden K."/>
            <person name="Makela M.R."/>
            <person name="Grigoriev I."/>
            <person name="Riley R."/>
            <person name="Granchi Z."/>
        </authorList>
    </citation>
    <scope>NUCLEOTIDE SEQUENCE [LARGE SCALE GENOMIC DNA]</scope>
    <source>
        <strain evidence="1 2">CBS 132785</strain>
    </source>
</reference>
<name>A0A1Q5UM80_9EURO</name>